<evidence type="ECO:0000313" key="2">
    <source>
        <dbReference type="Proteomes" id="UP000469558"/>
    </source>
</evidence>
<proteinExistence type="predicted"/>
<dbReference type="Proteomes" id="UP000469558">
    <property type="component" value="Unassembled WGS sequence"/>
</dbReference>
<name>A0A8T9C7F8_9HELO</name>
<sequence length="227" mass="25393">RYVPISDRASKSLAEASLPGEPRIYNTRSKRSGVPLITLYYRDYKRRSKEENAQGQQYFILSEEKALENAYLPLPLISPASVQRIKRPSLQAKTSLGASKSFKVIREVLEDQAINLENVYNIDETGVMLCMLGSIQVLIGKDNPRDYRGAGIKRTMVTAIEYISANSRSLLLMIPQPIEATRQCSLPLDGTMRAPSLGIPTLRLAWSGSSAFLIPKQENKLTRSRGY</sequence>
<gene>
    <name evidence="1" type="ORF">LSUE1_G009712</name>
</gene>
<evidence type="ECO:0000313" key="1">
    <source>
        <dbReference type="EMBL" id="TVY81306.1"/>
    </source>
</evidence>
<dbReference type="EMBL" id="QGMK01000503">
    <property type="protein sequence ID" value="TVY81306.1"/>
    <property type="molecule type" value="Genomic_DNA"/>
</dbReference>
<dbReference type="OrthoDB" id="5425890at2759"/>
<organism evidence="1 2">
    <name type="scientific">Lachnellula suecica</name>
    <dbReference type="NCBI Taxonomy" id="602035"/>
    <lineage>
        <taxon>Eukaryota</taxon>
        <taxon>Fungi</taxon>
        <taxon>Dikarya</taxon>
        <taxon>Ascomycota</taxon>
        <taxon>Pezizomycotina</taxon>
        <taxon>Leotiomycetes</taxon>
        <taxon>Helotiales</taxon>
        <taxon>Lachnaceae</taxon>
        <taxon>Lachnellula</taxon>
    </lineage>
</organism>
<protein>
    <submittedName>
        <fullName evidence="1">Uncharacterized protein</fullName>
    </submittedName>
</protein>
<dbReference type="AlphaFoldDB" id="A0A8T9C7F8"/>
<keyword evidence="2" id="KW-1185">Reference proteome</keyword>
<reference evidence="1 2" key="1">
    <citation type="submission" date="2018-05" db="EMBL/GenBank/DDBJ databases">
        <title>Genome sequencing and assembly of the regulated plant pathogen Lachnellula willkommii and related sister species for the development of diagnostic species identification markers.</title>
        <authorList>
            <person name="Giroux E."/>
            <person name="Bilodeau G."/>
        </authorList>
    </citation>
    <scope>NUCLEOTIDE SEQUENCE [LARGE SCALE GENOMIC DNA]</scope>
    <source>
        <strain evidence="1 2">CBS 268.59</strain>
    </source>
</reference>
<accession>A0A8T9C7F8</accession>
<feature type="non-terminal residue" evidence="1">
    <location>
        <position position="227"/>
    </location>
</feature>
<comment type="caution">
    <text evidence="1">The sequence shown here is derived from an EMBL/GenBank/DDBJ whole genome shotgun (WGS) entry which is preliminary data.</text>
</comment>